<accession>A0ABU5EC58</accession>
<evidence type="ECO:0000313" key="2">
    <source>
        <dbReference type="Proteomes" id="UP001279642"/>
    </source>
</evidence>
<evidence type="ECO:0000313" key="1">
    <source>
        <dbReference type="EMBL" id="MDY0883590.1"/>
    </source>
</evidence>
<protein>
    <submittedName>
        <fullName evidence="1">Uncharacterized protein</fullName>
    </submittedName>
</protein>
<dbReference type="InterPro" id="IPR029032">
    <property type="entry name" value="AhpD-like"/>
</dbReference>
<sequence length="80" mass="9032">MFDIKNLSRLKKLDESGPDSIKAFWVFDNAVFSEGALSVQQKKIIAVAVASRQALHGFRFRRFKVLGLFWSGSHFGAETQ</sequence>
<dbReference type="EMBL" id="JAXCLW010000002">
    <property type="protein sequence ID" value="MDY0883590.1"/>
    <property type="molecule type" value="Genomic_DNA"/>
</dbReference>
<organism evidence="1 2">
    <name type="scientific">Dongia soli</name>
    <dbReference type="NCBI Taxonomy" id="600628"/>
    <lineage>
        <taxon>Bacteria</taxon>
        <taxon>Pseudomonadati</taxon>
        <taxon>Pseudomonadota</taxon>
        <taxon>Alphaproteobacteria</taxon>
        <taxon>Rhodospirillales</taxon>
        <taxon>Dongiaceae</taxon>
        <taxon>Dongia</taxon>
    </lineage>
</organism>
<dbReference type="Gene3D" id="1.20.1290.10">
    <property type="entry name" value="AhpD-like"/>
    <property type="match status" value="1"/>
</dbReference>
<reference evidence="1 2" key="1">
    <citation type="journal article" date="2016" name="Antonie Van Leeuwenhoek">
        <title>Dongia soli sp. nov., isolated from soil from Dokdo, Korea.</title>
        <authorList>
            <person name="Kim D.U."/>
            <person name="Lee H."/>
            <person name="Kim H."/>
            <person name="Kim S.G."/>
            <person name="Ka J.O."/>
        </authorList>
    </citation>
    <scope>NUCLEOTIDE SEQUENCE [LARGE SCALE GENOMIC DNA]</scope>
    <source>
        <strain evidence="1 2">D78</strain>
    </source>
</reference>
<dbReference type="SUPFAM" id="SSF69118">
    <property type="entry name" value="AhpD-like"/>
    <property type="match status" value="1"/>
</dbReference>
<name>A0ABU5EC58_9PROT</name>
<proteinExistence type="predicted"/>
<gene>
    <name evidence="1" type="ORF">SMD27_12105</name>
</gene>
<dbReference type="Proteomes" id="UP001279642">
    <property type="component" value="Unassembled WGS sequence"/>
</dbReference>
<comment type="caution">
    <text evidence="1">The sequence shown here is derived from an EMBL/GenBank/DDBJ whole genome shotgun (WGS) entry which is preliminary data.</text>
</comment>
<keyword evidence="2" id="KW-1185">Reference proteome</keyword>
<dbReference type="RefSeq" id="WP_320508620.1">
    <property type="nucleotide sequence ID" value="NZ_JAXCLW010000002.1"/>
</dbReference>